<evidence type="ECO:0000313" key="5">
    <source>
        <dbReference type="Proteomes" id="UP000192343"/>
    </source>
</evidence>
<evidence type="ECO:0000256" key="2">
    <source>
        <dbReference type="SAM" id="Phobius"/>
    </source>
</evidence>
<evidence type="ECO:0000259" key="3">
    <source>
        <dbReference type="PROSITE" id="PS50983"/>
    </source>
</evidence>
<dbReference type="Pfam" id="PF01497">
    <property type="entry name" value="Peripla_BP_2"/>
    <property type="match status" value="1"/>
</dbReference>
<protein>
    <recommendedName>
        <fullName evidence="3">Fe/B12 periplasmic-binding domain-containing protein</fullName>
    </recommendedName>
</protein>
<dbReference type="CDD" id="cd01143">
    <property type="entry name" value="YvrC"/>
    <property type="match status" value="1"/>
</dbReference>
<evidence type="ECO:0000313" key="4">
    <source>
        <dbReference type="EMBL" id="ORC30696.1"/>
    </source>
</evidence>
<dbReference type="InterPro" id="IPR054828">
    <property type="entry name" value="Vit_B12_bind_prot"/>
</dbReference>
<feature type="transmembrane region" description="Helical" evidence="2">
    <location>
        <begin position="44"/>
        <end position="62"/>
    </location>
</feature>
<feature type="domain" description="Fe/B12 periplasmic-binding" evidence="3">
    <location>
        <begin position="96"/>
        <end position="344"/>
    </location>
</feature>
<accession>A0A1Y1RUG2</accession>
<dbReference type="Proteomes" id="UP000192343">
    <property type="component" value="Unassembled WGS sequence"/>
</dbReference>
<dbReference type="PROSITE" id="PS50983">
    <property type="entry name" value="FE_B12_PBP"/>
    <property type="match status" value="1"/>
</dbReference>
<dbReference type="InterPro" id="IPR050902">
    <property type="entry name" value="ABC_Transporter_SBP"/>
</dbReference>
<keyword evidence="1" id="KW-0732">Signal</keyword>
<dbReference type="GO" id="GO:0071281">
    <property type="term" value="P:cellular response to iron ion"/>
    <property type="evidence" value="ECO:0007669"/>
    <property type="project" value="TreeGrafter"/>
</dbReference>
<keyword evidence="2" id="KW-0472">Membrane</keyword>
<dbReference type="PANTHER" id="PTHR30535:SF34">
    <property type="entry name" value="MOLYBDATE-BINDING PROTEIN MOLA"/>
    <property type="match status" value="1"/>
</dbReference>
<keyword evidence="5" id="KW-1185">Reference proteome</keyword>
<evidence type="ECO:0000256" key="1">
    <source>
        <dbReference type="ARBA" id="ARBA00022729"/>
    </source>
</evidence>
<keyword evidence="2" id="KW-1133">Transmembrane helix</keyword>
<dbReference type="Gene3D" id="3.40.50.1980">
    <property type="entry name" value="Nitrogenase molybdenum iron protein domain"/>
    <property type="match status" value="2"/>
</dbReference>
<dbReference type="AlphaFoldDB" id="A0A1Y1RUG2"/>
<dbReference type="PANTHER" id="PTHR30535">
    <property type="entry name" value="VITAMIN B12-BINDING PROTEIN"/>
    <property type="match status" value="1"/>
</dbReference>
<proteinExistence type="predicted"/>
<dbReference type="InterPro" id="IPR002491">
    <property type="entry name" value="ABC_transptr_periplasmic_BD"/>
</dbReference>
<name>A0A1Y1RUG2_9SPIO</name>
<reference evidence="4 5" key="1">
    <citation type="submission" date="2017-03" db="EMBL/GenBank/DDBJ databases">
        <title>Draft Genome sequence of Marispirochaeta sp. strain JC444.</title>
        <authorList>
            <person name="Shivani Y."/>
            <person name="Subhash Y."/>
            <person name="Sasikala C."/>
            <person name="Ramana C."/>
        </authorList>
    </citation>
    <scope>NUCLEOTIDE SEQUENCE [LARGE SCALE GENOMIC DNA]</scope>
    <source>
        <strain evidence="4 5">JC444</strain>
    </source>
</reference>
<keyword evidence="2" id="KW-0812">Transmembrane</keyword>
<dbReference type="EMBL" id="MWQY01000029">
    <property type="protein sequence ID" value="ORC30696.1"/>
    <property type="molecule type" value="Genomic_DNA"/>
</dbReference>
<sequence length="346" mass="37887">MIPRCIKGSESRPAAFAARPHNHGQGARYLHSCRLFKSWPFRPALVLAALFLVSPFLIAGGASEKPLPDDSPADGFPVSVLDSFDRRVIISREPKRIVSLAPNITEILFALGEGDRLAGRSSWCDYPPGVENVPDAGSLMEPNIEKIASLRPDLIIASAHFQRGSLDKLDRLGVPVLILFGPESFDGLFYTIDKLAGLVDAEAAASRIKTDMRRRIEAVQEKTAGLARPKVYYVIDFGAGGDYTAGGNSFIHQLLTMAGARNIAEDLKGWAYSVEMVIQGDPDLIICPDIPGFRERLTASPGYRSLRAVREDRVFQIDVDLIDRQGPRLIDGLEVLAGIIHPEAFR</sequence>
<comment type="caution">
    <text evidence="4">The sequence shown here is derived from an EMBL/GenBank/DDBJ whole genome shotgun (WGS) entry which is preliminary data.</text>
</comment>
<organism evidence="4 5">
    <name type="scientific">Marispirochaeta aestuarii</name>
    <dbReference type="NCBI Taxonomy" id="1963862"/>
    <lineage>
        <taxon>Bacteria</taxon>
        <taxon>Pseudomonadati</taxon>
        <taxon>Spirochaetota</taxon>
        <taxon>Spirochaetia</taxon>
        <taxon>Spirochaetales</taxon>
        <taxon>Spirochaetaceae</taxon>
        <taxon>Marispirochaeta</taxon>
    </lineage>
</organism>
<dbReference type="STRING" id="1963862.B4O97_17805"/>
<gene>
    <name evidence="4" type="ORF">B4O97_17805</name>
</gene>
<dbReference type="NCBIfam" id="NF038402">
    <property type="entry name" value="TroA_like"/>
    <property type="match status" value="1"/>
</dbReference>
<dbReference type="SUPFAM" id="SSF53807">
    <property type="entry name" value="Helical backbone' metal receptor"/>
    <property type="match status" value="1"/>
</dbReference>